<reference evidence="1" key="1">
    <citation type="journal article" date="2023" name="Int. J. Syst. Evol. Microbiol.">
        <title>Mesoterricola silvestris gen. nov., sp. nov., Mesoterricola sediminis sp. nov., Geothrix oryzae sp. nov., Geothrix edaphica sp. nov., Geothrix rubra sp. nov., and Geothrix limicola sp. nov., six novel members of Acidobacteriota isolated from soils.</title>
        <authorList>
            <person name="Itoh H."/>
            <person name="Sugisawa Y."/>
            <person name="Mise K."/>
            <person name="Xu Z."/>
            <person name="Kuniyasu M."/>
            <person name="Ushijima N."/>
            <person name="Kawano K."/>
            <person name="Kobayashi E."/>
            <person name="Shiratori Y."/>
            <person name="Masuda Y."/>
            <person name="Senoo K."/>
        </authorList>
    </citation>
    <scope>NUCLEOTIDE SEQUENCE</scope>
    <source>
        <strain evidence="1">W786</strain>
    </source>
</reference>
<keyword evidence="2" id="KW-1185">Reference proteome</keyword>
<proteinExistence type="predicted"/>
<dbReference type="EMBL" id="AP027081">
    <property type="protein sequence ID" value="BDU78687.1"/>
    <property type="molecule type" value="Genomic_DNA"/>
</dbReference>
<dbReference type="KEGG" id="msea:METESE_36450"/>
<evidence type="ECO:0000313" key="1">
    <source>
        <dbReference type="EMBL" id="BDU78687.1"/>
    </source>
</evidence>
<dbReference type="SUPFAM" id="SSF55729">
    <property type="entry name" value="Acyl-CoA N-acyltransferases (Nat)"/>
    <property type="match status" value="1"/>
</dbReference>
<dbReference type="InterPro" id="IPR016181">
    <property type="entry name" value="Acyl_CoA_acyltransferase"/>
</dbReference>
<dbReference type="RefSeq" id="WP_243331746.1">
    <property type="nucleotide sequence ID" value="NZ_AP027081.1"/>
</dbReference>
<dbReference type="Gene3D" id="3.40.630.30">
    <property type="match status" value="1"/>
</dbReference>
<dbReference type="Proteomes" id="UP001228113">
    <property type="component" value="Chromosome"/>
</dbReference>
<dbReference type="AlphaFoldDB" id="A0AA48GW33"/>
<accession>A0AA48GW33</accession>
<protein>
    <submittedName>
        <fullName evidence="1">Uncharacterized protein</fullName>
    </submittedName>
</protein>
<sequence length="244" mass="27304">MLKAVRIPIDSDVLGRNVVALTIPEPAPGFRAFEADYVAQFDPGYAYAKVPLASIPLIHGLESEGFQWIECQIQSSVRLRRPFDVSAFPGYAFEQVEREEDLAEVLDIAASTFTHDRWSIDPGLPPGLAGLRYRAYVRNSLQDPRERVYRLRDLATGRVLAFKTHRLQEDGSVLFLLGGVHPEVKAMGLGLLNEYLEFNVLFEAGVRRGITHISAANHAVFNLEIGRLGFRVLQTSAVLRKLYP</sequence>
<organism evidence="1 2">
    <name type="scientific">Mesoterricola sediminis</name>
    <dbReference type="NCBI Taxonomy" id="2927980"/>
    <lineage>
        <taxon>Bacteria</taxon>
        <taxon>Pseudomonadati</taxon>
        <taxon>Acidobacteriota</taxon>
        <taxon>Holophagae</taxon>
        <taxon>Holophagales</taxon>
        <taxon>Holophagaceae</taxon>
        <taxon>Mesoterricola</taxon>
    </lineage>
</organism>
<name>A0AA48GW33_9BACT</name>
<gene>
    <name evidence="1" type="ORF">METESE_36450</name>
</gene>
<evidence type="ECO:0000313" key="2">
    <source>
        <dbReference type="Proteomes" id="UP001228113"/>
    </source>
</evidence>